<gene>
    <name evidence="1" type="ORF">WJX72_004095</name>
</gene>
<evidence type="ECO:0000313" key="1">
    <source>
        <dbReference type="EMBL" id="KAK9829136.1"/>
    </source>
</evidence>
<keyword evidence="2" id="KW-1185">Reference proteome</keyword>
<dbReference type="SUPFAM" id="SSF47113">
    <property type="entry name" value="Histone-fold"/>
    <property type="match status" value="1"/>
</dbReference>
<evidence type="ECO:0000313" key="2">
    <source>
        <dbReference type="Proteomes" id="UP001489004"/>
    </source>
</evidence>
<dbReference type="EMBL" id="JALJOR010000001">
    <property type="protein sequence ID" value="KAK9829136.1"/>
    <property type="molecule type" value="Genomic_DNA"/>
</dbReference>
<dbReference type="Proteomes" id="UP001489004">
    <property type="component" value="Unassembled WGS sequence"/>
</dbReference>
<dbReference type="AlphaFoldDB" id="A0AAW1R5T4"/>
<sequence length="116" mass="12844">MPSDRTRLRTTFTDYVAAAGKARKPEVLKEWLAEACSTLQQVQDIAACLYLRSLAKHARLRLAESSDALDDLMERLAKECKHLVQSNDRATLNARDVEAAAAHEHANSSPQPTQVS</sequence>
<protein>
    <submittedName>
        <fullName evidence="1">Uncharacterized protein</fullName>
    </submittedName>
</protein>
<comment type="caution">
    <text evidence="1">The sequence shown here is derived from an EMBL/GenBank/DDBJ whole genome shotgun (WGS) entry which is preliminary data.</text>
</comment>
<dbReference type="GO" id="GO:0046982">
    <property type="term" value="F:protein heterodimerization activity"/>
    <property type="evidence" value="ECO:0007669"/>
    <property type="project" value="InterPro"/>
</dbReference>
<dbReference type="InterPro" id="IPR009072">
    <property type="entry name" value="Histone-fold"/>
</dbReference>
<name>A0AAW1R5T4_9CHLO</name>
<organism evidence="1 2">
    <name type="scientific">[Myrmecia] bisecta</name>
    <dbReference type="NCBI Taxonomy" id="41462"/>
    <lineage>
        <taxon>Eukaryota</taxon>
        <taxon>Viridiplantae</taxon>
        <taxon>Chlorophyta</taxon>
        <taxon>core chlorophytes</taxon>
        <taxon>Trebouxiophyceae</taxon>
        <taxon>Trebouxiales</taxon>
        <taxon>Trebouxiaceae</taxon>
        <taxon>Myrmecia</taxon>
    </lineage>
</organism>
<reference evidence="1 2" key="1">
    <citation type="journal article" date="2024" name="Nat. Commun.">
        <title>Phylogenomics reveals the evolutionary origins of lichenization in chlorophyte algae.</title>
        <authorList>
            <person name="Puginier C."/>
            <person name="Libourel C."/>
            <person name="Otte J."/>
            <person name="Skaloud P."/>
            <person name="Haon M."/>
            <person name="Grisel S."/>
            <person name="Petersen M."/>
            <person name="Berrin J.G."/>
            <person name="Delaux P.M."/>
            <person name="Dal Grande F."/>
            <person name="Keller J."/>
        </authorList>
    </citation>
    <scope>NUCLEOTIDE SEQUENCE [LARGE SCALE GENOMIC DNA]</scope>
    <source>
        <strain evidence="1 2">SAG 2043</strain>
    </source>
</reference>
<proteinExistence type="predicted"/>
<accession>A0AAW1R5T4</accession>